<organism evidence="1 2">
    <name type="scientific">Apiosordaria backusii</name>
    <dbReference type="NCBI Taxonomy" id="314023"/>
    <lineage>
        <taxon>Eukaryota</taxon>
        <taxon>Fungi</taxon>
        <taxon>Dikarya</taxon>
        <taxon>Ascomycota</taxon>
        <taxon>Pezizomycotina</taxon>
        <taxon>Sordariomycetes</taxon>
        <taxon>Sordariomycetidae</taxon>
        <taxon>Sordariales</taxon>
        <taxon>Lasiosphaeriaceae</taxon>
        <taxon>Apiosordaria</taxon>
    </lineage>
</organism>
<evidence type="ECO:0000313" key="1">
    <source>
        <dbReference type="EMBL" id="KAK0701556.1"/>
    </source>
</evidence>
<dbReference type="AlphaFoldDB" id="A0AA40DHH4"/>
<proteinExistence type="predicted"/>
<dbReference type="PANTHER" id="PTHR33112:SF16">
    <property type="entry name" value="HETEROKARYON INCOMPATIBILITY DOMAIN-CONTAINING PROTEIN"/>
    <property type="match status" value="1"/>
</dbReference>
<accession>A0AA40DHH4</accession>
<dbReference type="EMBL" id="JAUKTV010000027">
    <property type="protein sequence ID" value="KAK0701556.1"/>
    <property type="molecule type" value="Genomic_DNA"/>
</dbReference>
<protein>
    <submittedName>
        <fullName evidence="1">Uncharacterized protein</fullName>
    </submittedName>
</protein>
<sequence length="276" mass="30706">MMGGIYKHSSLTIAARAARSAKDGCFITRNQDVSTCRLDYQSPDDELVIGSIFVRDPAFAMEWAKSTGSFYIAGFWREDILAGLLWYRRRRVKDVTVSKKLPSWSWARYSDQVGFSATLDSTFGVSDYSCEFINLSFRPSGALGNYGEVLDAQLELRGRIIPVRYTTRIILGKNFVVGPNLLGYGGEQVGVANFDTSVSPPDELFVFLVHAGVGRNLGYGRYHPAGLLLSPTGDNKAVFIRVVYVNMEKGHGEGWYDTKPASDIFQHVTPQTLYLI</sequence>
<dbReference type="Proteomes" id="UP001172159">
    <property type="component" value="Unassembled WGS sequence"/>
</dbReference>
<dbReference type="PANTHER" id="PTHR33112">
    <property type="entry name" value="DOMAIN PROTEIN, PUTATIVE-RELATED"/>
    <property type="match status" value="1"/>
</dbReference>
<comment type="caution">
    <text evidence="1">The sequence shown here is derived from an EMBL/GenBank/DDBJ whole genome shotgun (WGS) entry which is preliminary data.</text>
</comment>
<name>A0AA40DHH4_9PEZI</name>
<gene>
    <name evidence="1" type="ORF">B0T21DRAFT_114484</name>
</gene>
<evidence type="ECO:0000313" key="2">
    <source>
        <dbReference type="Proteomes" id="UP001172159"/>
    </source>
</evidence>
<keyword evidence="2" id="KW-1185">Reference proteome</keyword>
<reference evidence="1" key="1">
    <citation type="submission" date="2023-06" db="EMBL/GenBank/DDBJ databases">
        <title>Genome-scale phylogeny and comparative genomics of the fungal order Sordariales.</title>
        <authorList>
            <consortium name="Lawrence Berkeley National Laboratory"/>
            <person name="Hensen N."/>
            <person name="Bonometti L."/>
            <person name="Westerberg I."/>
            <person name="Brannstrom I.O."/>
            <person name="Guillou S."/>
            <person name="Cros-Aarteil S."/>
            <person name="Calhoun S."/>
            <person name="Haridas S."/>
            <person name="Kuo A."/>
            <person name="Mondo S."/>
            <person name="Pangilinan J."/>
            <person name="Riley R."/>
            <person name="Labutti K."/>
            <person name="Andreopoulos B."/>
            <person name="Lipzen A."/>
            <person name="Chen C."/>
            <person name="Yanf M."/>
            <person name="Daum C."/>
            <person name="Ng V."/>
            <person name="Clum A."/>
            <person name="Steindorff A."/>
            <person name="Ohm R."/>
            <person name="Martin F."/>
            <person name="Silar P."/>
            <person name="Natvig D."/>
            <person name="Lalanne C."/>
            <person name="Gautier V."/>
            <person name="Ament-Velasquez S.L."/>
            <person name="Kruys A."/>
            <person name="Hutchinson M.I."/>
            <person name="Powell A.J."/>
            <person name="Barry K."/>
            <person name="Miller A.N."/>
            <person name="Grigoriev I.V."/>
            <person name="Debuchy R."/>
            <person name="Gladieux P."/>
            <person name="Thoren M.H."/>
            <person name="Johannesson H."/>
        </authorList>
    </citation>
    <scope>NUCLEOTIDE SEQUENCE</scope>
    <source>
        <strain evidence="1">CBS 540.89</strain>
    </source>
</reference>